<evidence type="ECO:0000313" key="1">
    <source>
        <dbReference type="EMBL" id="PIO38926.1"/>
    </source>
</evidence>
<name>A0A2G9SFM5_AQUCT</name>
<dbReference type="AlphaFoldDB" id="A0A2G9SFM5"/>
<protein>
    <submittedName>
        <fullName evidence="1">Uncharacterized protein</fullName>
    </submittedName>
</protein>
<sequence>MDGAFAPHSKTVHFPQVHPILHIQKENTVGFTWRENLIKDYFFSILQKQAFVTVEHLIQTEVRNMREDNMFQAQEMFGSALYCPSYNSPCTHTWSKISTKAKQFYPRLSEY</sequence>
<proteinExistence type="predicted"/>
<accession>A0A2G9SFM5</accession>
<dbReference type="EMBL" id="KV924424">
    <property type="protein sequence ID" value="PIO38926.1"/>
    <property type="molecule type" value="Genomic_DNA"/>
</dbReference>
<organism evidence="1">
    <name type="scientific">Aquarana catesbeiana</name>
    <name type="common">American bullfrog</name>
    <name type="synonym">Rana catesbeiana</name>
    <dbReference type="NCBI Taxonomy" id="8400"/>
    <lineage>
        <taxon>Eukaryota</taxon>
        <taxon>Metazoa</taxon>
        <taxon>Chordata</taxon>
        <taxon>Craniata</taxon>
        <taxon>Vertebrata</taxon>
        <taxon>Euteleostomi</taxon>
        <taxon>Amphibia</taxon>
        <taxon>Batrachia</taxon>
        <taxon>Anura</taxon>
        <taxon>Neobatrachia</taxon>
        <taxon>Ranoidea</taxon>
        <taxon>Ranidae</taxon>
        <taxon>Aquarana</taxon>
    </lineage>
</organism>
<reference evidence="1" key="1">
    <citation type="submission" date="2017-08" db="EMBL/GenBank/DDBJ databases">
        <title>Assembly of the North American Bullfrog Genome.</title>
        <authorList>
            <person name="Warren R.L."/>
            <person name="Vandervalk B.P."/>
            <person name="Kucuk E."/>
            <person name="Birol I."/>
            <person name="Helbing C."/>
            <person name="Pandoh P."/>
            <person name="Behsaz B."/>
            <person name="Mohamadi H."/>
            <person name="Chu J."/>
            <person name="Jackman S."/>
            <person name="Hammond S.A."/>
            <person name="Veldhoen N."/>
            <person name="Kirk H."/>
            <person name="Zhao Y."/>
            <person name="Coope R."/>
            <person name="Pleasance S."/>
            <person name="Moore R."/>
            <person name="Holt R."/>
        </authorList>
    </citation>
    <scope>NUCLEOTIDE SEQUENCE</scope>
    <source>
        <strain evidence="1">Bruno</strain>
        <tissue evidence="1">Liver</tissue>
    </source>
</reference>
<dbReference type="OrthoDB" id="10004999at2759"/>
<gene>
    <name evidence="1" type="ORF">AB205_0064630</name>
</gene>